<keyword evidence="2" id="KW-0677">Repeat</keyword>
<keyword evidence="8" id="KW-0238">DNA-binding</keyword>
<feature type="compositionally biased region" description="Low complexity" evidence="6">
    <location>
        <begin position="132"/>
        <end position="149"/>
    </location>
</feature>
<evidence type="ECO:0000313" key="9">
    <source>
        <dbReference type="Proteomes" id="UP001194696"/>
    </source>
</evidence>
<feature type="domain" description="C2H2-type" evidence="7">
    <location>
        <begin position="151"/>
        <end position="180"/>
    </location>
</feature>
<evidence type="ECO:0000256" key="6">
    <source>
        <dbReference type="SAM" id="MobiDB-lite"/>
    </source>
</evidence>
<dbReference type="PANTHER" id="PTHR14003">
    <property type="entry name" value="TRANSCRIPTIONAL REPRESSOR PROTEIN YY"/>
    <property type="match status" value="1"/>
</dbReference>
<keyword evidence="1" id="KW-0479">Metal-binding</keyword>
<evidence type="ECO:0000256" key="4">
    <source>
        <dbReference type="ARBA" id="ARBA00022833"/>
    </source>
</evidence>
<dbReference type="PROSITE" id="PS00028">
    <property type="entry name" value="ZINC_FINGER_C2H2_1"/>
    <property type="match status" value="4"/>
</dbReference>
<dbReference type="InterPro" id="IPR013087">
    <property type="entry name" value="Znf_C2H2_type"/>
</dbReference>
<dbReference type="SUPFAM" id="SSF57667">
    <property type="entry name" value="beta-beta-alpha zinc fingers"/>
    <property type="match status" value="2"/>
</dbReference>
<dbReference type="Pfam" id="PF00096">
    <property type="entry name" value="zf-C2H2"/>
    <property type="match status" value="3"/>
</dbReference>
<organism evidence="8 9">
    <name type="scientific">Linnemannia gamsii</name>
    <dbReference type="NCBI Taxonomy" id="64522"/>
    <lineage>
        <taxon>Eukaryota</taxon>
        <taxon>Fungi</taxon>
        <taxon>Fungi incertae sedis</taxon>
        <taxon>Mucoromycota</taxon>
        <taxon>Mortierellomycotina</taxon>
        <taxon>Mortierellomycetes</taxon>
        <taxon>Mortierellales</taxon>
        <taxon>Mortierellaceae</taxon>
        <taxon>Linnemannia</taxon>
    </lineage>
</organism>
<keyword evidence="4" id="KW-0862">Zinc</keyword>
<reference evidence="8 9" key="1">
    <citation type="journal article" date="2020" name="Fungal Divers.">
        <title>Resolving the Mortierellaceae phylogeny through synthesis of multi-gene phylogenetics and phylogenomics.</title>
        <authorList>
            <person name="Vandepol N."/>
            <person name="Liber J."/>
            <person name="Desiro A."/>
            <person name="Na H."/>
            <person name="Kennedy M."/>
            <person name="Barry K."/>
            <person name="Grigoriev I.V."/>
            <person name="Miller A.N."/>
            <person name="O'Donnell K."/>
            <person name="Stajich J.E."/>
            <person name="Bonito G."/>
        </authorList>
    </citation>
    <scope>NUCLEOTIDE SEQUENCE [LARGE SCALE GENOMIC DNA]</scope>
    <source>
        <strain evidence="8 9">AD045</strain>
    </source>
</reference>
<evidence type="ECO:0000256" key="2">
    <source>
        <dbReference type="ARBA" id="ARBA00022737"/>
    </source>
</evidence>
<feature type="domain" description="C2H2-type" evidence="7">
    <location>
        <begin position="181"/>
        <end position="210"/>
    </location>
</feature>
<evidence type="ECO:0000256" key="5">
    <source>
        <dbReference type="PROSITE-ProRule" id="PRU00042"/>
    </source>
</evidence>
<dbReference type="Gene3D" id="3.30.160.60">
    <property type="entry name" value="Classic Zinc Finger"/>
    <property type="match status" value="4"/>
</dbReference>
<feature type="compositionally biased region" description="Polar residues" evidence="6">
    <location>
        <begin position="462"/>
        <end position="471"/>
    </location>
</feature>
<feature type="region of interest" description="Disordered" evidence="6">
    <location>
        <begin position="1"/>
        <end position="21"/>
    </location>
</feature>
<evidence type="ECO:0000256" key="3">
    <source>
        <dbReference type="ARBA" id="ARBA00022771"/>
    </source>
</evidence>
<feature type="domain" description="C2H2-type" evidence="7">
    <location>
        <begin position="725"/>
        <end position="754"/>
    </location>
</feature>
<comment type="caution">
    <text evidence="8">The sequence shown here is derived from an EMBL/GenBank/DDBJ whole genome shotgun (WGS) entry which is preliminary data.</text>
</comment>
<sequence length="770" mass="85959">MPISDRQRALSGERRLSQQDMYSNGHIVHTEWAGHHDSSIDSLHRESSSYYNDDHAEYQHSGVHHPYHIDNGMNYHLKGGHDSHHSDLGDYTMHGGAYDSRYGSVGVPRSEHIDSDMDMRHGGNPVMDKQRNNSISSNASSNSSSSTANKHPCKFPTCGWSFKRYEHLKRHMLVHTKERPFVCEFQGCEKSFSRSDNFSAHLRTHTKKSMHMRKFDRHLMMDSNNNFMPLNNPNVGSGGMVANGMVCGVGGNDDGRSYSTEPSHYRQGMNGYPEYHDSRHSPPLPQPPHAQTIGAGHGSLDSASTTVSILHISKPAVVLPKFSPIKIDLKAVSNNPDDVHLHNQHNIKSESLNRHKHRSHHHHDEDYQSHNHRHHEFGHNSSSQGPPFARYHSPNLRSPGPPPPPRSSSSTHRRYGSLEQQQQQHPYHRVMLGSSHDNPNPNPNGESPTLPPRRLSSPAFKGSSNGFSSQFVPMEAVHQNGGGSRRHGLDDLSDRDEEEEESEHADEDEVGDDEDEEEDEDMDGGDEEEVAENALRAKKLQMMSAYKSSFKITSSQHHNHHMDEPVSPPPMMPIRSSSEGYVGSAVMLDEDGNPIQGFGDSSYHRHSISGYSPDPSSASAGVHRMSVMSPRLQSLSSQSCSNFSQAMGGQQPHRYQQQHRMMGAGNASIGGGASGPQQHNTAGRIRGSGGPSKNHCCPVPGCMKRFKRLEHLKRHTKTHTLERPFACTNSGCNKRFSRSDNLSQHIKTHQRQLMSKSHWKHRSTMSMSGL</sequence>
<protein>
    <submittedName>
        <fullName evidence="8">Homeodomain transcription factor ste12</fullName>
    </submittedName>
</protein>
<gene>
    <name evidence="8" type="primary">STE12_3</name>
    <name evidence="8" type="ORF">BGZ96_007621</name>
</gene>
<dbReference type="EMBL" id="JAAAIM010000004">
    <property type="protein sequence ID" value="KAG0298746.1"/>
    <property type="molecule type" value="Genomic_DNA"/>
</dbReference>
<dbReference type="PANTHER" id="PTHR14003:SF19">
    <property type="entry name" value="YY2 TRANSCRIPTION FACTOR"/>
    <property type="match status" value="1"/>
</dbReference>
<feature type="region of interest" description="Disordered" evidence="6">
    <location>
        <begin position="116"/>
        <end position="151"/>
    </location>
</feature>
<evidence type="ECO:0000259" key="7">
    <source>
        <dbReference type="PROSITE" id="PS50157"/>
    </source>
</evidence>
<accession>A0ABQ7KJY8</accession>
<feature type="region of interest" description="Disordered" evidence="6">
    <location>
        <begin position="259"/>
        <end position="301"/>
    </location>
</feature>
<dbReference type="PROSITE" id="PS50157">
    <property type="entry name" value="ZINC_FINGER_C2H2_2"/>
    <property type="match status" value="4"/>
</dbReference>
<feature type="region of interest" description="Disordered" evidence="6">
    <location>
        <begin position="348"/>
        <end position="530"/>
    </location>
</feature>
<dbReference type="GO" id="GO:0003677">
    <property type="term" value="F:DNA binding"/>
    <property type="evidence" value="ECO:0007669"/>
    <property type="project" value="UniProtKB-KW"/>
</dbReference>
<keyword evidence="8" id="KW-0371">Homeobox</keyword>
<evidence type="ECO:0000256" key="1">
    <source>
        <dbReference type="ARBA" id="ARBA00022723"/>
    </source>
</evidence>
<keyword evidence="9" id="KW-1185">Reference proteome</keyword>
<feature type="domain" description="C2H2-type" evidence="7">
    <location>
        <begin position="695"/>
        <end position="724"/>
    </location>
</feature>
<dbReference type="Proteomes" id="UP001194696">
    <property type="component" value="Unassembled WGS sequence"/>
</dbReference>
<feature type="compositionally biased region" description="Basic and acidic residues" evidence="6">
    <location>
        <begin position="1"/>
        <end position="17"/>
    </location>
</feature>
<keyword evidence="3 5" id="KW-0863">Zinc-finger</keyword>
<name>A0ABQ7KJY8_9FUNG</name>
<feature type="compositionally biased region" description="Acidic residues" evidence="6">
    <location>
        <begin position="493"/>
        <end position="530"/>
    </location>
</feature>
<dbReference type="SMART" id="SM00355">
    <property type="entry name" value="ZnF_C2H2"/>
    <property type="match status" value="4"/>
</dbReference>
<evidence type="ECO:0000313" key="8">
    <source>
        <dbReference type="EMBL" id="KAG0298746.1"/>
    </source>
</evidence>
<feature type="region of interest" description="Disordered" evidence="6">
    <location>
        <begin position="671"/>
        <end position="693"/>
    </location>
</feature>
<proteinExistence type="predicted"/>
<feature type="compositionally biased region" description="Polar residues" evidence="6">
    <location>
        <begin position="435"/>
        <end position="446"/>
    </location>
</feature>
<dbReference type="InterPro" id="IPR036236">
    <property type="entry name" value="Znf_C2H2_sf"/>
</dbReference>